<evidence type="ECO:0000313" key="3">
    <source>
        <dbReference type="Proteomes" id="UP000028067"/>
    </source>
</evidence>
<comment type="caution">
    <text evidence="2">The sequence shown here is derived from an EMBL/GenBank/DDBJ whole genome shotgun (WGS) entry which is preliminary data.</text>
</comment>
<dbReference type="RefSeq" id="WP_033684659.1">
    <property type="nucleotide sequence ID" value="NZ_JPGW01000002.1"/>
</dbReference>
<gene>
    <name evidence="2" type="ORF">SK271_1870</name>
</gene>
<feature type="coiled-coil region" evidence="1">
    <location>
        <begin position="52"/>
        <end position="134"/>
    </location>
</feature>
<proteinExistence type="predicted"/>
<organism evidence="2 3">
    <name type="scientific">Streptococcus mitis</name>
    <dbReference type="NCBI Taxonomy" id="28037"/>
    <lineage>
        <taxon>Bacteria</taxon>
        <taxon>Bacillati</taxon>
        <taxon>Bacillota</taxon>
        <taxon>Bacilli</taxon>
        <taxon>Lactobacillales</taxon>
        <taxon>Streptococcaceae</taxon>
        <taxon>Streptococcus</taxon>
        <taxon>Streptococcus mitis group</taxon>
    </lineage>
</organism>
<protein>
    <submittedName>
        <fullName evidence="2">YSIRK type signal peptide domain protein</fullName>
    </submittedName>
</protein>
<dbReference type="Proteomes" id="UP000028067">
    <property type="component" value="Unassembled WGS sequence"/>
</dbReference>
<dbReference type="AlphaFoldDB" id="A0A081SDH9"/>
<reference evidence="2 3" key="1">
    <citation type="submission" date="2014-05" db="EMBL/GenBank/DDBJ databases">
        <authorList>
            <person name="Daugherty S.C."/>
            <person name="Tallon L.J."/>
            <person name="Sadzewicz L."/>
            <person name="Kilian M."/>
            <person name="Tettelin H."/>
        </authorList>
    </citation>
    <scope>NUCLEOTIDE SEQUENCE [LARGE SCALE GENOMIC DNA]</scope>
    <source>
        <strain evidence="2 3">SK271</strain>
    </source>
</reference>
<sequence length="151" mass="16233">DDKTSATDSDTIKTKVTVTAPDGSQKVFDAAKAEETAYIQAQRTAAAKTQAAATAVKEQQESQNELARLQELLDRSTRTVEDAQSALDNLKLRTISPTAQELAERKLAHAKEFKASIEAQLATAQANLSTKNTEVETARTAALEAEKAVET</sequence>
<keyword evidence="1" id="KW-0175">Coiled coil</keyword>
<accession>A0A081SDH9</accession>
<feature type="non-terminal residue" evidence="2">
    <location>
        <position position="1"/>
    </location>
</feature>
<evidence type="ECO:0000313" key="2">
    <source>
        <dbReference type="EMBL" id="KER08982.1"/>
    </source>
</evidence>
<feature type="non-terminal residue" evidence="2">
    <location>
        <position position="151"/>
    </location>
</feature>
<name>A0A081SDH9_STRMT</name>
<dbReference type="EMBL" id="JPGW01000002">
    <property type="protein sequence ID" value="KER08982.1"/>
    <property type="molecule type" value="Genomic_DNA"/>
</dbReference>
<evidence type="ECO:0000256" key="1">
    <source>
        <dbReference type="SAM" id="Coils"/>
    </source>
</evidence>